<dbReference type="GO" id="GO:0016758">
    <property type="term" value="F:hexosyltransferase activity"/>
    <property type="evidence" value="ECO:0007669"/>
    <property type="project" value="TreeGrafter"/>
</dbReference>
<organism evidence="2 3">
    <name type="scientific">Hephaestia caeni</name>
    <dbReference type="NCBI Taxonomy" id="645617"/>
    <lineage>
        <taxon>Bacteria</taxon>
        <taxon>Pseudomonadati</taxon>
        <taxon>Pseudomonadota</taxon>
        <taxon>Alphaproteobacteria</taxon>
        <taxon>Sphingomonadales</taxon>
        <taxon>Sphingomonadaceae</taxon>
        <taxon>Hephaestia</taxon>
    </lineage>
</organism>
<proteinExistence type="predicted"/>
<dbReference type="Pfam" id="PF13579">
    <property type="entry name" value="Glyco_trans_4_4"/>
    <property type="match status" value="1"/>
</dbReference>
<dbReference type="AlphaFoldDB" id="A0A397NJ80"/>
<accession>A0A397NJ80</accession>
<reference evidence="2 3" key="1">
    <citation type="submission" date="2018-08" db="EMBL/GenBank/DDBJ databases">
        <title>Genomic Encyclopedia of Type Strains, Phase IV (KMG-IV): sequencing the most valuable type-strain genomes for metagenomic binning, comparative biology and taxonomic classification.</title>
        <authorList>
            <person name="Goeker M."/>
        </authorList>
    </citation>
    <scope>NUCLEOTIDE SEQUENCE [LARGE SCALE GENOMIC DNA]</scope>
    <source>
        <strain evidence="2 3">DSM 25527</strain>
    </source>
</reference>
<dbReference type="Proteomes" id="UP000266568">
    <property type="component" value="Unassembled WGS sequence"/>
</dbReference>
<name>A0A397NJ80_9SPHN</name>
<comment type="caution">
    <text evidence="2">The sequence shown here is derived from an EMBL/GenBank/DDBJ whole genome shotgun (WGS) entry which is preliminary data.</text>
</comment>
<dbReference type="Gene3D" id="3.40.50.2000">
    <property type="entry name" value="Glycogen Phosphorylase B"/>
    <property type="match status" value="2"/>
</dbReference>
<dbReference type="SUPFAM" id="SSF53756">
    <property type="entry name" value="UDP-Glycosyltransferase/glycogen phosphorylase"/>
    <property type="match status" value="1"/>
</dbReference>
<feature type="domain" description="Glycosyltransferase subfamily 4-like N-terminal" evidence="1">
    <location>
        <begin position="16"/>
        <end position="202"/>
    </location>
</feature>
<dbReference type="InterPro" id="IPR050194">
    <property type="entry name" value="Glycosyltransferase_grp1"/>
</dbReference>
<gene>
    <name evidence="2" type="ORF">DFR49_4375</name>
</gene>
<protein>
    <submittedName>
        <fullName evidence="2">Colanic acid biosynthesis glycosyl transferase WcaI</fullName>
    </submittedName>
</protein>
<dbReference type="OrthoDB" id="9787293at2"/>
<keyword evidence="2" id="KW-0808">Transferase</keyword>
<dbReference type="RefSeq" id="WP_119037820.1">
    <property type="nucleotide sequence ID" value="NZ_QXDC01000008.1"/>
</dbReference>
<evidence type="ECO:0000259" key="1">
    <source>
        <dbReference type="Pfam" id="PF13579"/>
    </source>
</evidence>
<dbReference type="CDD" id="cd03794">
    <property type="entry name" value="GT4_WbuB-like"/>
    <property type="match status" value="1"/>
</dbReference>
<keyword evidence="3" id="KW-1185">Reference proteome</keyword>
<dbReference type="PANTHER" id="PTHR45947">
    <property type="entry name" value="SULFOQUINOVOSYL TRANSFERASE SQD2"/>
    <property type="match status" value="1"/>
</dbReference>
<dbReference type="InterPro" id="IPR028098">
    <property type="entry name" value="Glyco_trans_4-like_N"/>
</dbReference>
<dbReference type="EMBL" id="QXDC01000008">
    <property type="protein sequence ID" value="RIA35357.1"/>
    <property type="molecule type" value="Genomic_DNA"/>
</dbReference>
<sequence length="421" mass="46206">MRVLFLGLNYAPETIGIAAYTTGLCEDLAAMGHDVRVVTAKPYYPKWRTFDGYRGWWKRETENGVDLTRCPIYVPANPTGVRRLVHHVTFALSSFLPMMKAALGFKPDLVMTAAPSLIAAPIAWLAAKVSGTKSWLHIQDFEVEAAFATGLLNEQSRVWRFARKVEHTTVRLFDQVSSISPEMCAKLASFGTPPERIYEFRNWAEIDAVRPLDHLSSYRAEWNITAPHVALYSGNIANKQGIGIVVEAAKLLAHRDDLTFVICGQGPNRANLEAEASGLSNIRFFDLQPSERLGEMLGLATVHLLPQKANAADLVLPSKLTNMLASGRPAVVTAAPGTGLAREVEGCCLVTAPEDGAALAAAIERLIDDPTLHSDLSSASRQRAEAVWHRRRIIEAVERRMQAITEHGNGRHNRASAARQG</sequence>
<dbReference type="NCBIfam" id="NF007640">
    <property type="entry name" value="PRK10307.1"/>
    <property type="match status" value="1"/>
</dbReference>
<evidence type="ECO:0000313" key="3">
    <source>
        <dbReference type="Proteomes" id="UP000266568"/>
    </source>
</evidence>
<evidence type="ECO:0000313" key="2">
    <source>
        <dbReference type="EMBL" id="RIA35357.1"/>
    </source>
</evidence>
<dbReference type="PANTHER" id="PTHR45947:SF3">
    <property type="entry name" value="SULFOQUINOVOSYL TRANSFERASE SQD2"/>
    <property type="match status" value="1"/>
</dbReference>
<dbReference type="Pfam" id="PF13692">
    <property type="entry name" value="Glyco_trans_1_4"/>
    <property type="match status" value="1"/>
</dbReference>